<dbReference type="PANTHER" id="PTHR46599:SF3">
    <property type="entry name" value="PIGGYBAC TRANSPOSABLE ELEMENT-DERIVED PROTEIN 4"/>
    <property type="match status" value="1"/>
</dbReference>
<evidence type="ECO:0000313" key="4">
    <source>
        <dbReference type="Proteomes" id="UP000069272"/>
    </source>
</evidence>
<name>A0A182FR75_ANOAL</name>
<dbReference type="OrthoDB" id="7787313at2759"/>
<dbReference type="EnsemblMetazoa" id="AALB009051-RA">
    <property type="protein sequence ID" value="AALB009051-PA"/>
    <property type="gene ID" value="AALB009051"/>
</dbReference>
<sequence length="594" mass="67784">MSGACKDTDLWKTEEEYLENDDGDEITEIEYIEEYIELDDEEKPITEEKYELLSLEPYDLALENSVWTSERLPYDQGDTSTVGRKIAQSRSGPLGLGKQAKTPTECLALFLDADVIATITEYTNERIKVEQANYTRDRDANPTDETELKALFGILFLAGSLGSSRQTVDYLFDGKRGTGMEAVYLAMSVHRFHFLLRCLQFDDPATSAEETEADKLAPVRAIYERVVNNFQKYFRPGNHLTMDALCVSFKGSCDFRQNIALPTIKTGFRFYALVDCSIPYTCNLEICVPGNYNPHNLSDAPEDVALRMTEPIQGKHKTVTLGRSFVSLETLKRLYRSRTMAIGEIPKSYPDIPKAFGTSKGRNEGSTLLAYHEMVTLMSHLPKRHDPLVLIYTCTGDEDDGEQNGEMDEDTESRAESRNRQLLKTGEPRLVYRYNETKNAVKLIQQMCMMYDTTRSTRRWQLTIFFTLMNLSAINAWCLHRMNNADTTVNRRDFLVETALELIRPLTRRRLESKTLPRTLRTRIGMFLGLSREEYEDVPVLPIFRKGSRGRCYLCGRSRNKTTRISCDSCGKFTCNTHCAYICHTCCTVAPDQA</sequence>
<reference evidence="3" key="2">
    <citation type="submission" date="2022-08" db="UniProtKB">
        <authorList>
            <consortium name="EnsemblMetazoa"/>
        </authorList>
    </citation>
    <scope>IDENTIFICATION</scope>
    <source>
        <strain evidence="3">STECLA/ALBI9_A</strain>
    </source>
</reference>
<dbReference type="AlphaFoldDB" id="A0A182FR75"/>
<dbReference type="VEuPathDB" id="VectorBase:AALB20_029545"/>
<dbReference type="PANTHER" id="PTHR46599">
    <property type="entry name" value="PIGGYBAC TRANSPOSABLE ELEMENT-DERIVED PROTEIN 4"/>
    <property type="match status" value="1"/>
</dbReference>
<dbReference type="VEuPathDB" id="VectorBase:AALB009051"/>
<dbReference type="KEGG" id="aali:118460535"/>
<evidence type="ECO:0000259" key="2">
    <source>
        <dbReference type="Pfam" id="PF13843"/>
    </source>
</evidence>
<dbReference type="GeneID" id="118460535"/>
<dbReference type="InterPro" id="IPR029526">
    <property type="entry name" value="PGBD"/>
</dbReference>
<dbReference type="STRING" id="7167.A0A182FR75"/>
<dbReference type="RefSeq" id="XP_035780814.1">
    <property type="nucleotide sequence ID" value="XM_035924921.1"/>
</dbReference>
<feature type="compositionally biased region" description="Acidic residues" evidence="1">
    <location>
        <begin position="396"/>
        <end position="411"/>
    </location>
</feature>
<protein>
    <recommendedName>
        <fullName evidence="2">PiggyBac transposable element-derived protein domain-containing protein</fullName>
    </recommendedName>
</protein>
<evidence type="ECO:0000313" key="3">
    <source>
        <dbReference type="EnsemblMetazoa" id="AALB009051-PA"/>
    </source>
</evidence>
<dbReference type="RefSeq" id="XP_035780815.1">
    <property type="nucleotide sequence ID" value="XM_035924922.1"/>
</dbReference>
<feature type="domain" description="PiggyBac transposable element-derived protein" evidence="2">
    <location>
        <begin position="102"/>
        <end position="477"/>
    </location>
</feature>
<dbReference type="Pfam" id="PF13843">
    <property type="entry name" value="DDE_Tnp_1_7"/>
    <property type="match status" value="1"/>
</dbReference>
<organism evidence="3 4">
    <name type="scientific">Anopheles albimanus</name>
    <name type="common">New world malaria mosquito</name>
    <dbReference type="NCBI Taxonomy" id="7167"/>
    <lineage>
        <taxon>Eukaryota</taxon>
        <taxon>Metazoa</taxon>
        <taxon>Ecdysozoa</taxon>
        <taxon>Arthropoda</taxon>
        <taxon>Hexapoda</taxon>
        <taxon>Insecta</taxon>
        <taxon>Pterygota</taxon>
        <taxon>Neoptera</taxon>
        <taxon>Endopterygota</taxon>
        <taxon>Diptera</taxon>
        <taxon>Nematocera</taxon>
        <taxon>Culicoidea</taxon>
        <taxon>Culicidae</taxon>
        <taxon>Anophelinae</taxon>
        <taxon>Anopheles</taxon>
    </lineage>
</organism>
<keyword evidence="4" id="KW-1185">Reference proteome</keyword>
<dbReference type="Proteomes" id="UP000069272">
    <property type="component" value="Chromosome 2R"/>
</dbReference>
<dbReference type="RefSeq" id="XP_035780816.1">
    <property type="nucleotide sequence ID" value="XM_035924923.1"/>
</dbReference>
<evidence type="ECO:0000256" key="1">
    <source>
        <dbReference type="SAM" id="MobiDB-lite"/>
    </source>
</evidence>
<proteinExistence type="predicted"/>
<feature type="region of interest" description="Disordered" evidence="1">
    <location>
        <begin position="396"/>
        <end position="420"/>
    </location>
</feature>
<reference evidence="3 4" key="1">
    <citation type="journal article" date="2017" name="G3 (Bethesda)">
        <title>The Physical Genome Mapping of Anopheles albimanus Corrected Scaffold Misassemblies and Identified Interarm Rearrangements in Genus Anopheles.</title>
        <authorList>
            <person name="Artemov G.N."/>
            <person name="Peery A.N."/>
            <person name="Jiang X."/>
            <person name="Tu Z."/>
            <person name="Stegniy V.N."/>
            <person name="Sharakhova M.V."/>
            <person name="Sharakhov I.V."/>
        </authorList>
    </citation>
    <scope>NUCLEOTIDE SEQUENCE [LARGE SCALE GENOMIC DNA]</scope>
    <source>
        <strain evidence="3 4">ALBI9_A</strain>
    </source>
</reference>
<accession>A0A182FR75</accession>